<reference evidence="2 3" key="1">
    <citation type="journal article" date="2016" name="Nat. Commun.">
        <title>Thousands of microbial genomes shed light on interconnected biogeochemical processes in an aquifer system.</title>
        <authorList>
            <person name="Anantharaman K."/>
            <person name="Brown C.T."/>
            <person name="Hug L.A."/>
            <person name="Sharon I."/>
            <person name="Castelle C.J."/>
            <person name="Probst A.J."/>
            <person name="Thomas B.C."/>
            <person name="Singh A."/>
            <person name="Wilkins M.J."/>
            <person name="Karaoz U."/>
            <person name="Brodie E.L."/>
            <person name="Williams K.H."/>
            <person name="Hubbard S.S."/>
            <person name="Banfield J.F."/>
        </authorList>
    </citation>
    <scope>NUCLEOTIDE SEQUENCE [LARGE SCALE GENOMIC DNA]</scope>
</reference>
<gene>
    <name evidence="2" type="ORF">A2975_01845</name>
</gene>
<dbReference type="Gene3D" id="3.90.1200.10">
    <property type="match status" value="1"/>
</dbReference>
<evidence type="ECO:0000313" key="2">
    <source>
        <dbReference type="EMBL" id="OGM70501.1"/>
    </source>
</evidence>
<accession>A0A1F8C2E0</accession>
<dbReference type="EMBL" id="MGHL01000004">
    <property type="protein sequence ID" value="OGM70501.1"/>
    <property type="molecule type" value="Genomic_DNA"/>
</dbReference>
<organism evidence="2 3">
    <name type="scientific">Candidatus Woesebacteria bacterium RIFCSPLOWO2_01_FULL_44_14</name>
    <dbReference type="NCBI Taxonomy" id="1802525"/>
    <lineage>
        <taxon>Bacteria</taxon>
        <taxon>Candidatus Woeseibacteriota</taxon>
    </lineage>
</organism>
<evidence type="ECO:0000259" key="1">
    <source>
        <dbReference type="Pfam" id="PF01636"/>
    </source>
</evidence>
<sequence>MIERQRFDTIDPSPKNRGTIDLGLGERVEIPFTGAEIIHAATISGDKVVIKKPLRNNQARHEWKGLNIAESTGISVPKPIALINYTPDQLAIVSSYVEGDKLYDKPDSDIKVEVGRQIKKLHQNAQISGENWVSSGRSSFVYYDRYIFSWANGNAEELRVDSRTSLILGQLTDAMDQFCKDLEPTFNHNDLHDGQLIVDEKGNPTIIDFGNWIEETWLNDIGYHLFHLVRTDRVHTEDFTNFLSGYMESKRLTDTDKSNLAFYLLFISSRALNYFYRRHSSYLPIARETHKKVLDHLEDETIWKDY</sequence>
<dbReference type="Pfam" id="PF01636">
    <property type="entry name" value="APH"/>
    <property type="match status" value="1"/>
</dbReference>
<feature type="domain" description="Aminoglycoside phosphotransferase" evidence="1">
    <location>
        <begin position="58"/>
        <end position="232"/>
    </location>
</feature>
<comment type="caution">
    <text evidence="2">The sequence shown here is derived from an EMBL/GenBank/DDBJ whole genome shotgun (WGS) entry which is preliminary data.</text>
</comment>
<protein>
    <recommendedName>
        <fullName evidence="1">Aminoglycoside phosphotransferase domain-containing protein</fullName>
    </recommendedName>
</protein>
<dbReference type="AlphaFoldDB" id="A0A1F8C2E0"/>
<name>A0A1F8C2E0_9BACT</name>
<evidence type="ECO:0000313" key="3">
    <source>
        <dbReference type="Proteomes" id="UP000178429"/>
    </source>
</evidence>
<dbReference type="InterPro" id="IPR002575">
    <property type="entry name" value="Aminoglycoside_PTrfase"/>
</dbReference>
<dbReference type="InterPro" id="IPR011009">
    <property type="entry name" value="Kinase-like_dom_sf"/>
</dbReference>
<proteinExistence type="predicted"/>
<dbReference type="Proteomes" id="UP000178429">
    <property type="component" value="Unassembled WGS sequence"/>
</dbReference>
<dbReference type="SUPFAM" id="SSF56112">
    <property type="entry name" value="Protein kinase-like (PK-like)"/>
    <property type="match status" value="1"/>
</dbReference>